<accession>A0A836B2M7</accession>
<feature type="region of interest" description="Disordered" evidence="1">
    <location>
        <begin position="354"/>
        <end position="373"/>
    </location>
</feature>
<feature type="compositionally biased region" description="Pro residues" evidence="1">
    <location>
        <begin position="1132"/>
        <end position="1145"/>
    </location>
</feature>
<feature type="region of interest" description="Disordered" evidence="1">
    <location>
        <begin position="1"/>
        <end position="45"/>
    </location>
</feature>
<feature type="region of interest" description="Disordered" evidence="1">
    <location>
        <begin position="131"/>
        <end position="228"/>
    </location>
</feature>
<feature type="region of interest" description="Disordered" evidence="1">
    <location>
        <begin position="1243"/>
        <end position="1375"/>
    </location>
</feature>
<feature type="region of interest" description="Disordered" evidence="1">
    <location>
        <begin position="402"/>
        <end position="443"/>
    </location>
</feature>
<feature type="compositionally biased region" description="Basic and acidic residues" evidence="1">
    <location>
        <begin position="213"/>
        <end position="228"/>
    </location>
</feature>
<feature type="compositionally biased region" description="Basic and acidic residues" evidence="1">
    <location>
        <begin position="674"/>
        <end position="683"/>
    </location>
</feature>
<comment type="caution">
    <text evidence="2">The sequence shown here is derived from an EMBL/GenBank/DDBJ whole genome shotgun (WGS) entry which is preliminary data.</text>
</comment>
<feature type="region of interest" description="Disordered" evidence="1">
    <location>
        <begin position="636"/>
        <end position="683"/>
    </location>
</feature>
<feature type="compositionally biased region" description="Low complexity" evidence="1">
    <location>
        <begin position="142"/>
        <end position="158"/>
    </location>
</feature>
<name>A0A836B2M7_CHLIN</name>
<feature type="compositionally biased region" description="Low complexity" evidence="1">
    <location>
        <begin position="36"/>
        <end position="45"/>
    </location>
</feature>
<dbReference type="Proteomes" id="UP000650467">
    <property type="component" value="Unassembled WGS sequence"/>
</dbReference>
<dbReference type="EMBL" id="JAEHOC010000001">
    <property type="protein sequence ID" value="KAG2445613.1"/>
    <property type="molecule type" value="Genomic_DNA"/>
</dbReference>
<evidence type="ECO:0000256" key="1">
    <source>
        <dbReference type="SAM" id="MobiDB-lite"/>
    </source>
</evidence>
<keyword evidence="3" id="KW-1185">Reference proteome</keyword>
<feature type="compositionally biased region" description="Low complexity" evidence="1">
    <location>
        <begin position="63"/>
        <end position="75"/>
    </location>
</feature>
<evidence type="ECO:0000313" key="3">
    <source>
        <dbReference type="Proteomes" id="UP000650467"/>
    </source>
</evidence>
<organism evidence="2 3">
    <name type="scientific">Chlamydomonas incerta</name>
    <dbReference type="NCBI Taxonomy" id="51695"/>
    <lineage>
        <taxon>Eukaryota</taxon>
        <taxon>Viridiplantae</taxon>
        <taxon>Chlorophyta</taxon>
        <taxon>core chlorophytes</taxon>
        <taxon>Chlorophyceae</taxon>
        <taxon>CS clade</taxon>
        <taxon>Chlamydomonadales</taxon>
        <taxon>Chlamydomonadaceae</taxon>
        <taxon>Chlamydomonas</taxon>
    </lineage>
</organism>
<dbReference type="OrthoDB" id="10617880at2759"/>
<reference evidence="2" key="1">
    <citation type="journal article" date="2020" name="bioRxiv">
        <title>Comparative genomics of Chlamydomonas.</title>
        <authorList>
            <person name="Craig R.J."/>
            <person name="Hasan A.R."/>
            <person name="Ness R.W."/>
            <person name="Keightley P.D."/>
        </authorList>
    </citation>
    <scope>NUCLEOTIDE SEQUENCE</scope>
    <source>
        <strain evidence="2">SAG 7.73</strain>
    </source>
</reference>
<feature type="compositionally biased region" description="Pro residues" evidence="1">
    <location>
        <begin position="648"/>
        <end position="657"/>
    </location>
</feature>
<evidence type="ECO:0000313" key="2">
    <source>
        <dbReference type="EMBL" id="KAG2445613.1"/>
    </source>
</evidence>
<feature type="region of interest" description="Disordered" evidence="1">
    <location>
        <begin position="514"/>
        <end position="543"/>
    </location>
</feature>
<sequence length="1462" mass="146134">MDVSSLWAEASEEDIEPSLPAPPSTPDRAQPQPQYAPSDVSSAATAATAPYPAFSNTMSAATLSGSTVSSTVHTTPAKRISAPPSTPAQPGPAPGASGGGGLVLVPSNELQLSGDLAAALEAELQEIERKYIDAELPPPRRSSPGSTRRWSAAQSPVASGGGAGAAAQRPSSVSHHYQLHPKAVQPLQPHHAHQHPHHAPHQHQHHQHHILHQRAEGYHQQHEPSVEAHAQHPLPQLAAMPAASTQPSVDAGAGLVWEPVPLPSSLLPAAVPGVPTWAAPAPGAPSAGAARSLLPMFEGGAAPGAGGTAMPGSRQGSTYGAAASHLGHGAAAADAQGGKPATDTLTQLLTRLQQQQQPLGPEQGTDGQGSPAVRALGQGLQTVHGAYDRLESRVRELRALVGGSPHSSAPPSTANSARTSPGRTDAGSAQALRASGSPAQRPVRLTMAASTSDGGARGAAAQGADAAALGVREQRHRGPGGVTGLADAALSNGPVGSATRALDLLLGLSLADGPDAASQHAPEAAAATPSAASTPEEGPAALGAGNEASMRAAATAGMPAHMLRSSQDGSSGDGCHATGSRNSTAAGMQTSGWVYTPTATSTSTASGGDASASLASEVTLRNTPQPRHAPQLSHLGERHRQQQFPSHMAPPLPPPQRPHQDHYVAASRPQQPQEEGRRPRISDADALAPLVGQGREEELQSGSPLSRALPDGGAAVMEARARLAAATAAGARTAATAAAARVAADDDAAREAARNQPPPPVFQTVLAGESPARVHGRRLGTMDAAALLPPAHVTSVIKPLLHLARDSAAAAGTDSHAHGGLGPGAGTQPPDGSRQADEQSQVAAAAAAAVRAEEEALELLEALEWSVAADAAALDDEFLAVLGRRLGHLDLAHGSGDGAAITSAAARDAAGPAAGAVSGFGGPAAAAVAAAMAAATGASGGEQGLGTEWLRAARQTALGAVQSRLDQLQARYASRRRHRRAASTSSAAARPEAMAAATPPAAVAGAAPGAGGSTASKGLRSILAQCASPSRHAAAGGTSSPAAAAAAGAGFTRSPRYGTSAAAAQPPLNATHPLQPAAARRLYASNGSLTPPPHAAASVAHASTGAGFMGSPVRGPGSQPPYSHHSGGRPLHSPPLFPATGPTPSPAASRGYSLRTSAPARGTAMPELVDAAAGAAGYGGSGPAGSAEERGLQLPPATTPEELEELRALCDMARHLPQLGPLERVQLWGRVGEVLAHKLARANPAVQQQPQQLGVVPSRPGGGSRYATPVKTAGPEEDEEEHRANGDVGSPGSEGRAAGQQRWGSIHSGGSPTRGYAAAWERRQNSAGSGDLRGRSTSPARFGSGSGSPGRQSPGAAAPSPTPLVISGAGPGGARLRLVPQQQRSPGAVAAPPAGAAAPGAGFGSPGGAALLDSTMEVVHRMIAPNATLAQAMSLNWKAVRTHLASQEAAASPQRITLSPKR</sequence>
<feature type="compositionally biased region" description="Basic residues" evidence="1">
    <location>
        <begin position="190"/>
        <end position="212"/>
    </location>
</feature>
<feature type="compositionally biased region" description="Pro residues" evidence="1">
    <location>
        <begin position="84"/>
        <end position="93"/>
    </location>
</feature>
<gene>
    <name evidence="2" type="ORF">HXX76_000223</name>
</gene>
<feature type="compositionally biased region" description="Low complexity" evidence="1">
    <location>
        <begin position="514"/>
        <end position="537"/>
    </location>
</feature>
<feature type="region of interest" description="Disordered" evidence="1">
    <location>
        <begin position="811"/>
        <end position="839"/>
    </location>
</feature>
<protein>
    <submittedName>
        <fullName evidence="2">Uncharacterized protein</fullName>
    </submittedName>
</protein>
<feature type="compositionally biased region" description="Low complexity" evidence="1">
    <location>
        <begin position="354"/>
        <end position="365"/>
    </location>
</feature>
<feature type="compositionally biased region" description="Low complexity" evidence="1">
    <location>
        <begin position="1244"/>
        <end position="1257"/>
    </location>
</feature>
<proteinExistence type="predicted"/>
<feature type="compositionally biased region" description="Low complexity" evidence="1">
    <location>
        <begin position="1338"/>
        <end position="1359"/>
    </location>
</feature>
<feature type="region of interest" description="Disordered" evidence="1">
    <location>
        <begin position="971"/>
        <end position="994"/>
    </location>
</feature>
<feature type="region of interest" description="Disordered" evidence="1">
    <location>
        <begin position="63"/>
        <end position="102"/>
    </location>
</feature>
<feature type="compositionally biased region" description="Polar residues" evidence="1">
    <location>
        <begin position="405"/>
        <end position="422"/>
    </location>
</feature>
<feature type="compositionally biased region" description="Low complexity" evidence="1">
    <location>
        <begin position="982"/>
        <end position="994"/>
    </location>
</feature>
<feature type="region of interest" description="Disordered" evidence="1">
    <location>
        <begin position="1107"/>
        <end position="1154"/>
    </location>
</feature>
<feature type="region of interest" description="Disordered" evidence="1">
    <location>
        <begin position="562"/>
        <end position="585"/>
    </location>
</feature>